<dbReference type="EMBL" id="ATMH01006918">
    <property type="protein sequence ID" value="EPY24960.1"/>
    <property type="molecule type" value="Genomic_DNA"/>
</dbReference>
<dbReference type="OrthoDB" id="272773at2759"/>
<gene>
    <name evidence="2" type="ORF">STCU_06918</name>
</gene>
<reference evidence="2 3" key="1">
    <citation type="journal article" date="2013" name="PLoS ONE">
        <title>Predicting the Proteins of Angomonas deanei, Strigomonas culicis and Their Respective Endosymbionts Reveals New Aspects of the Trypanosomatidae Family.</title>
        <authorList>
            <person name="Motta M.C."/>
            <person name="Martins A.C."/>
            <person name="de Souza S.S."/>
            <person name="Catta-Preta C.M."/>
            <person name="Silva R."/>
            <person name="Klein C.C."/>
            <person name="de Almeida L.G."/>
            <person name="de Lima Cunha O."/>
            <person name="Ciapina L.P."/>
            <person name="Brocchi M."/>
            <person name="Colabardini A.C."/>
            <person name="de Araujo Lima B."/>
            <person name="Machado C.R."/>
            <person name="de Almeida Soares C.M."/>
            <person name="Probst C.M."/>
            <person name="de Menezes C.B."/>
            <person name="Thompson C.E."/>
            <person name="Bartholomeu D.C."/>
            <person name="Gradia D.F."/>
            <person name="Pavoni D.P."/>
            <person name="Grisard E.C."/>
            <person name="Fantinatti-Garboggini F."/>
            <person name="Marchini F.K."/>
            <person name="Rodrigues-Luiz G.F."/>
            <person name="Wagner G."/>
            <person name="Goldman G.H."/>
            <person name="Fietto J.L."/>
            <person name="Elias M.C."/>
            <person name="Goldman M.H."/>
            <person name="Sagot M.F."/>
            <person name="Pereira M."/>
            <person name="Stoco P.H."/>
            <person name="de Mendonca-Neto R.P."/>
            <person name="Teixeira S.M."/>
            <person name="Maciel T.E."/>
            <person name="de Oliveira Mendes T.A."/>
            <person name="Urmenyi T.P."/>
            <person name="de Souza W."/>
            <person name="Schenkman S."/>
            <person name="de Vasconcelos A.T."/>
        </authorList>
    </citation>
    <scope>NUCLEOTIDE SEQUENCE [LARGE SCALE GENOMIC DNA]</scope>
</reference>
<feature type="compositionally biased region" description="Low complexity" evidence="1">
    <location>
        <begin position="7"/>
        <end position="24"/>
    </location>
</feature>
<evidence type="ECO:0000256" key="1">
    <source>
        <dbReference type="SAM" id="MobiDB-lite"/>
    </source>
</evidence>
<protein>
    <submittedName>
        <fullName evidence="2">Uncharacterized protein</fullName>
    </submittedName>
</protein>
<feature type="compositionally biased region" description="Basic residues" evidence="1">
    <location>
        <begin position="78"/>
        <end position="89"/>
    </location>
</feature>
<evidence type="ECO:0000313" key="2">
    <source>
        <dbReference type="EMBL" id="EPY24960.1"/>
    </source>
</evidence>
<keyword evidence="3" id="KW-1185">Reference proteome</keyword>
<organism evidence="2 3">
    <name type="scientific">Strigomonas culicis</name>
    <dbReference type="NCBI Taxonomy" id="28005"/>
    <lineage>
        <taxon>Eukaryota</taxon>
        <taxon>Discoba</taxon>
        <taxon>Euglenozoa</taxon>
        <taxon>Kinetoplastea</taxon>
        <taxon>Metakinetoplastina</taxon>
        <taxon>Trypanosomatida</taxon>
        <taxon>Trypanosomatidae</taxon>
        <taxon>Strigomonadinae</taxon>
        <taxon>Strigomonas</taxon>
    </lineage>
</organism>
<feature type="region of interest" description="Disordered" evidence="1">
    <location>
        <begin position="283"/>
        <end position="318"/>
    </location>
</feature>
<comment type="caution">
    <text evidence="2">The sequence shown here is derived from an EMBL/GenBank/DDBJ whole genome shotgun (WGS) entry which is preliminary data.</text>
</comment>
<feature type="region of interest" description="Disordered" evidence="1">
    <location>
        <begin position="457"/>
        <end position="479"/>
    </location>
</feature>
<accession>S9VNT7</accession>
<dbReference type="AlphaFoldDB" id="S9VNT7"/>
<feature type="region of interest" description="Disordered" evidence="1">
    <location>
        <begin position="1"/>
        <end position="25"/>
    </location>
</feature>
<name>S9VNT7_9TRYP</name>
<sequence length="479" mass="53702">MRRALSLLAAPGRGPMPGPGSSLLNPRSQRAKLRQARALGAHQQQQLEAQALFADIGGSGSGVPAARVRRDAAGGKGKTARQRRSHHAHLVGKDVAERAKAMTDAEWESVPMEDKHAFSKYMAGLLRERPTEASEQQRRRYFETTMMDPRELNPDATVQDNYQRLKMGLPFELKETQHTLGVSQALYDSAEASLFDPANVVELENAMLHVKQVFADYMRKRREGTSTEAERRQLAHLTADLNVETQKHLANMFKYAEERLRRTAMEERQQQLAELLRLREAVAQKKRHTPQPPPEAAPAATEEEGAAPAQPRRSAKRAQLKKSISAAIGIDVDVVDSMLREMHAQEEFMQFCEVFARLTLGTGFTHTARDEGLEAYTESLRSLYSVDANRLSTLDVVQYMAAKDAVPPVEWARRWYEQAILVPLQHTPEYKRLEAIRQADMEALALRKELQQRQEQEAAAAAAASSRRARTAADQLRGG</sequence>
<evidence type="ECO:0000313" key="3">
    <source>
        <dbReference type="Proteomes" id="UP000015354"/>
    </source>
</evidence>
<dbReference type="Proteomes" id="UP000015354">
    <property type="component" value="Unassembled WGS sequence"/>
</dbReference>
<feature type="non-terminal residue" evidence="2">
    <location>
        <position position="479"/>
    </location>
</feature>
<proteinExistence type="predicted"/>
<feature type="compositionally biased region" description="Low complexity" evidence="1">
    <location>
        <begin position="457"/>
        <end position="466"/>
    </location>
</feature>
<feature type="region of interest" description="Disordered" evidence="1">
    <location>
        <begin position="70"/>
        <end position="89"/>
    </location>
</feature>